<dbReference type="InterPro" id="IPR029041">
    <property type="entry name" value="FAD-linked_oxidoreductase-like"/>
</dbReference>
<comment type="function">
    <text evidence="5">Converts proline to delta-1-pyrroline-5-carboxylate.</text>
</comment>
<dbReference type="SUPFAM" id="SSF51730">
    <property type="entry name" value="FAD-linked oxidoreductase"/>
    <property type="match status" value="1"/>
</dbReference>
<evidence type="ECO:0000256" key="6">
    <source>
        <dbReference type="SAM" id="MobiDB-lite"/>
    </source>
</evidence>
<keyword evidence="5" id="KW-0285">Flavoprotein</keyword>
<keyword evidence="9" id="KW-1185">Reference proteome</keyword>
<dbReference type="STRING" id="429701.A0A2G9H5K1"/>
<feature type="domain" description="Proline dehydrogenase" evidence="7">
    <location>
        <begin position="144"/>
        <end position="475"/>
    </location>
</feature>
<dbReference type="EC" id="1.5.5.2" evidence="2 5"/>
<sequence length="511" mass="57282">MAGHSLHRQKLLHNLTSFFCRLKTTPLPLSSSFCSSDSNSTPSSLDPTKKPDPLDPKQNDLVEHAINLANSKELFKHLSDSKLLKSSATLHIASKDGMVNIGSKVINSRLMKNPVSKKIVLDTIKRTFYDHFCGGEDLKKANVTVEELWKIGLKAMLDYGLEHAVDNESCDRNLEEFLGTIEASKTQSISFVVVKITAICPTSLLTRLSHLLRWEHKDKSLHLPWKFNTFPIFSDLSPLYHTTNTPEPLTIDEERDLYLAYQRLGKICEKSLNANVPLLIDAEDTTIQPAIDYFSYSAAIKYRTKDKSPLIFNTIQAYLKDAKERLVMAKKAADEMGVALGFKLVRGAYMVKERDLAASLGAESPIHDTIEDTHACYDGCASFMLEEVAKGSGHVVLATHNIQSGKRAAKKAMDLGIKKDNQNLHFAQLYGMAEVLSFGLKNEGFKVSKYLPFGPIEQIMPYLLRRAEENRGLLSTSAIDNELMRKEILRRFKERVSLMKKSETSGSNLIL</sequence>
<organism evidence="8 9">
    <name type="scientific">Handroanthus impetiginosus</name>
    <dbReference type="NCBI Taxonomy" id="429701"/>
    <lineage>
        <taxon>Eukaryota</taxon>
        <taxon>Viridiplantae</taxon>
        <taxon>Streptophyta</taxon>
        <taxon>Embryophyta</taxon>
        <taxon>Tracheophyta</taxon>
        <taxon>Spermatophyta</taxon>
        <taxon>Magnoliopsida</taxon>
        <taxon>eudicotyledons</taxon>
        <taxon>Gunneridae</taxon>
        <taxon>Pentapetalae</taxon>
        <taxon>asterids</taxon>
        <taxon>lamiids</taxon>
        <taxon>Lamiales</taxon>
        <taxon>Bignoniaceae</taxon>
        <taxon>Crescentiina</taxon>
        <taxon>Tabebuia alliance</taxon>
        <taxon>Handroanthus</taxon>
    </lineage>
</organism>
<evidence type="ECO:0000259" key="7">
    <source>
        <dbReference type="Pfam" id="PF01619"/>
    </source>
</evidence>
<keyword evidence="4 5" id="KW-0642">Proline metabolism</keyword>
<dbReference type="EMBL" id="NKXS01002609">
    <property type="protein sequence ID" value="PIN12797.1"/>
    <property type="molecule type" value="Genomic_DNA"/>
</dbReference>
<dbReference type="Gene3D" id="3.20.20.220">
    <property type="match status" value="1"/>
</dbReference>
<name>A0A2G9H5K1_9LAMI</name>
<accession>A0A2G9H5K1</accession>
<dbReference type="Pfam" id="PF01619">
    <property type="entry name" value="Pro_dh"/>
    <property type="match status" value="1"/>
</dbReference>
<dbReference type="InterPro" id="IPR015659">
    <property type="entry name" value="Proline_oxidase"/>
</dbReference>
<dbReference type="PANTHER" id="PTHR13914">
    <property type="entry name" value="PROLINE OXIDASE"/>
    <property type="match status" value="1"/>
</dbReference>
<comment type="similarity">
    <text evidence="1 5">Belongs to the proline oxidase family.</text>
</comment>
<evidence type="ECO:0000256" key="4">
    <source>
        <dbReference type="ARBA" id="ARBA00023062"/>
    </source>
</evidence>
<comment type="caution">
    <text evidence="8">The sequence shown here is derived from an EMBL/GenBank/DDBJ whole genome shotgun (WGS) entry which is preliminary data.</text>
</comment>
<feature type="region of interest" description="Disordered" evidence="6">
    <location>
        <begin position="31"/>
        <end position="57"/>
    </location>
</feature>
<dbReference type="OrthoDB" id="5464at2759"/>
<dbReference type="GO" id="GO:0005739">
    <property type="term" value="C:mitochondrion"/>
    <property type="evidence" value="ECO:0007669"/>
    <property type="project" value="TreeGrafter"/>
</dbReference>
<reference evidence="9" key="1">
    <citation type="journal article" date="2018" name="Gigascience">
        <title>Genome assembly of the Pink Ipe (Handroanthus impetiginosus, Bignoniaceae), a highly valued, ecologically keystone Neotropical timber forest tree.</title>
        <authorList>
            <person name="Silva-Junior O.B."/>
            <person name="Grattapaglia D."/>
            <person name="Novaes E."/>
            <person name="Collevatti R.G."/>
        </authorList>
    </citation>
    <scope>NUCLEOTIDE SEQUENCE [LARGE SCALE GENOMIC DNA]</scope>
    <source>
        <strain evidence="9">cv. UFG-1</strain>
    </source>
</reference>
<dbReference type="GO" id="GO:0071949">
    <property type="term" value="F:FAD binding"/>
    <property type="evidence" value="ECO:0007669"/>
    <property type="project" value="TreeGrafter"/>
</dbReference>
<evidence type="ECO:0000313" key="9">
    <source>
        <dbReference type="Proteomes" id="UP000231279"/>
    </source>
</evidence>
<dbReference type="Proteomes" id="UP000231279">
    <property type="component" value="Unassembled WGS sequence"/>
</dbReference>
<dbReference type="AlphaFoldDB" id="A0A2G9H5K1"/>
<gene>
    <name evidence="8" type="ORF">CDL12_14591</name>
</gene>
<dbReference type="InterPro" id="IPR002872">
    <property type="entry name" value="Proline_DH_dom"/>
</dbReference>
<comment type="catalytic activity">
    <reaction evidence="5">
        <text>L-proline + a quinone = (S)-1-pyrroline-5-carboxylate + a quinol + H(+)</text>
        <dbReference type="Rhea" id="RHEA:23784"/>
        <dbReference type="ChEBI" id="CHEBI:15378"/>
        <dbReference type="ChEBI" id="CHEBI:17388"/>
        <dbReference type="ChEBI" id="CHEBI:24646"/>
        <dbReference type="ChEBI" id="CHEBI:60039"/>
        <dbReference type="ChEBI" id="CHEBI:132124"/>
        <dbReference type="EC" id="1.5.5.2"/>
    </reaction>
</comment>
<proteinExistence type="inferred from homology"/>
<keyword evidence="3 5" id="KW-0560">Oxidoreductase</keyword>
<dbReference type="PANTHER" id="PTHR13914:SF0">
    <property type="entry name" value="PROLINE DEHYDROGENASE 1, MITOCHONDRIAL"/>
    <property type="match status" value="1"/>
</dbReference>
<feature type="compositionally biased region" description="Low complexity" evidence="6">
    <location>
        <begin position="31"/>
        <end position="46"/>
    </location>
</feature>
<evidence type="ECO:0000256" key="2">
    <source>
        <dbReference type="ARBA" id="ARBA00012695"/>
    </source>
</evidence>
<dbReference type="GO" id="GO:0004657">
    <property type="term" value="F:proline dehydrogenase activity"/>
    <property type="evidence" value="ECO:0007669"/>
    <property type="project" value="UniProtKB-EC"/>
</dbReference>
<keyword evidence="5" id="KW-0274">FAD</keyword>
<feature type="compositionally biased region" description="Basic and acidic residues" evidence="6">
    <location>
        <begin position="47"/>
        <end position="57"/>
    </location>
</feature>
<protein>
    <recommendedName>
        <fullName evidence="2 5">Proline dehydrogenase</fullName>
        <ecNumber evidence="2 5">1.5.5.2</ecNumber>
    </recommendedName>
</protein>
<comment type="cofactor">
    <cofactor evidence="5">
        <name>FAD</name>
        <dbReference type="ChEBI" id="CHEBI:57692"/>
    </cofactor>
</comment>
<evidence type="ECO:0000313" key="8">
    <source>
        <dbReference type="EMBL" id="PIN12797.1"/>
    </source>
</evidence>
<dbReference type="GO" id="GO:0010133">
    <property type="term" value="P:L-proline catabolic process to L-glutamate"/>
    <property type="evidence" value="ECO:0007669"/>
    <property type="project" value="TreeGrafter"/>
</dbReference>
<evidence type="ECO:0000256" key="1">
    <source>
        <dbReference type="ARBA" id="ARBA00005869"/>
    </source>
</evidence>
<evidence type="ECO:0000256" key="5">
    <source>
        <dbReference type="RuleBase" id="RU364054"/>
    </source>
</evidence>
<evidence type="ECO:0000256" key="3">
    <source>
        <dbReference type="ARBA" id="ARBA00023002"/>
    </source>
</evidence>